<evidence type="ECO:0000313" key="4">
    <source>
        <dbReference type="Proteomes" id="UP001153712"/>
    </source>
</evidence>
<dbReference type="InterPro" id="IPR052807">
    <property type="entry name" value="Mito_transl_resp_regulator"/>
</dbReference>
<protein>
    <recommendedName>
        <fullName evidence="2">G domain-containing protein</fullName>
    </recommendedName>
</protein>
<feature type="coiled-coil region" evidence="1">
    <location>
        <begin position="136"/>
        <end position="177"/>
    </location>
</feature>
<proteinExistence type="predicted"/>
<feature type="domain" description="G" evidence="2">
    <location>
        <begin position="369"/>
        <end position="421"/>
    </location>
</feature>
<dbReference type="CDD" id="cd01855">
    <property type="entry name" value="YqeH"/>
    <property type="match status" value="1"/>
</dbReference>
<dbReference type="PANTHER" id="PTHR46406:SF1">
    <property type="entry name" value="NITRIC OXIDE-ASSOCIATED PROTEIN 1"/>
    <property type="match status" value="1"/>
</dbReference>
<dbReference type="SUPFAM" id="SSF52540">
    <property type="entry name" value="P-loop containing nucleoside triphosphate hydrolases"/>
    <property type="match status" value="1"/>
</dbReference>
<dbReference type="PANTHER" id="PTHR46406">
    <property type="entry name" value="NITRIC OXIDE-ASSOCIATED PROTEIN 1"/>
    <property type="match status" value="1"/>
</dbReference>
<evidence type="ECO:0000259" key="2">
    <source>
        <dbReference type="Pfam" id="PF01926"/>
    </source>
</evidence>
<evidence type="ECO:0000313" key="3">
    <source>
        <dbReference type="EMBL" id="CAG9857420.1"/>
    </source>
</evidence>
<name>A0A9N9TNR3_PHYSR</name>
<organism evidence="3 4">
    <name type="scientific">Phyllotreta striolata</name>
    <name type="common">Striped flea beetle</name>
    <name type="synonym">Crioceris striolata</name>
    <dbReference type="NCBI Taxonomy" id="444603"/>
    <lineage>
        <taxon>Eukaryota</taxon>
        <taxon>Metazoa</taxon>
        <taxon>Ecdysozoa</taxon>
        <taxon>Arthropoda</taxon>
        <taxon>Hexapoda</taxon>
        <taxon>Insecta</taxon>
        <taxon>Pterygota</taxon>
        <taxon>Neoptera</taxon>
        <taxon>Endopterygota</taxon>
        <taxon>Coleoptera</taxon>
        <taxon>Polyphaga</taxon>
        <taxon>Cucujiformia</taxon>
        <taxon>Chrysomeloidea</taxon>
        <taxon>Chrysomelidae</taxon>
        <taxon>Galerucinae</taxon>
        <taxon>Alticini</taxon>
        <taxon>Phyllotreta</taxon>
    </lineage>
</organism>
<keyword evidence="1" id="KW-0175">Coiled coil</keyword>
<evidence type="ECO:0000256" key="1">
    <source>
        <dbReference type="SAM" id="Coils"/>
    </source>
</evidence>
<dbReference type="InterPro" id="IPR006073">
    <property type="entry name" value="GTP-bd"/>
</dbReference>
<sequence>MLLINRYRPTNISKITNTYISGLIKSLSTSNFLPSNAKLADIDEDKLTRLKKQILFNSVVKVRHKTDFHDKRKALEARRWAGIDPLPLSLKFVNNETVIEEPKTIEPPTKSENKRVQFPFSGNNSAVNEVHIKEDIEEAKTMSERVDKEIRERNEQLRNWMNAYENLECDIKDTSNVEDDVINYGTPDPRSNISNVPCGGCGAFIHCKDASIPGYIPSEIFKTTEKHQAQRLESLVCQRCFFLKEHNIALQVRVSPDDYPKILASINPRKSLVLLTVDLTDFPCSIWPGIADIFGPKTPIVLVGNKIDLLPKDTNRYLTHIKRQLLEQIKLTGFGTANITDTVLVSAKTGYGIEDLINTLQRQWSIKNVYLVGCTNVGKSSLFNSLLASDYCKHQVSDLIQRATISHWPGTTLNLLKFPVARASHYRLYYRSARLFETNKRLVAEEERRKEALQQHNTPENATLMGRIERTFPQTFHTNEPEDTFTVHRQTHGLDPGLREHHPDFASSRWCYDTPGVVHPDQMLDLLTLDELVLALPKELIRPETFCVRPGSSLFIAGLARLDYIEGPGSVRLTVFRSNELPVTVCEIEKADEVYAGCLGTELFRVPIDEGDRLGKWPGLEAGRRFTVKGVHERFSTKDVVLSNAGWVAISCYFDECIFQGWTPGKRGIHVRDSVLPKAVTLRGKRIRDSVAYLPHRFL</sequence>
<gene>
    <name evidence="3" type="ORF">PHYEVI_LOCUS3825</name>
</gene>
<dbReference type="Pfam" id="PF01926">
    <property type="entry name" value="MMR_HSR1"/>
    <property type="match status" value="1"/>
</dbReference>
<accession>A0A9N9TNR3</accession>
<dbReference type="Gene3D" id="3.40.50.300">
    <property type="entry name" value="P-loop containing nucleotide triphosphate hydrolases"/>
    <property type="match status" value="1"/>
</dbReference>
<dbReference type="EMBL" id="OU900107">
    <property type="protein sequence ID" value="CAG9857420.1"/>
    <property type="molecule type" value="Genomic_DNA"/>
</dbReference>
<dbReference type="OrthoDB" id="1696305at2759"/>
<dbReference type="InterPro" id="IPR027417">
    <property type="entry name" value="P-loop_NTPase"/>
</dbReference>
<reference evidence="3" key="1">
    <citation type="submission" date="2022-01" db="EMBL/GenBank/DDBJ databases">
        <authorList>
            <person name="King R."/>
        </authorList>
    </citation>
    <scope>NUCLEOTIDE SEQUENCE</scope>
</reference>
<dbReference type="Proteomes" id="UP001153712">
    <property type="component" value="Chromosome 14"/>
</dbReference>
<dbReference type="AlphaFoldDB" id="A0A9N9TNR3"/>
<keyword evidence="4" id="KW-1185">Reference proteome</keyword>
<dbReference type="GO" id="GO:0005525">
    <property type="term" value="F:GTP binding"/>
    <property type="evidence" value="ECO:0007669"/>
    <property type="project" value="InterPro"/>
</dbReference>